<feature type="region of interest" description="Disordered" evidence="4">
    <location>
        <begin position="287"/>
        <end position="353"/>
    </location>
</feature>
<dbReference type="FunFam" id="3.80.10.10:FF:000007">
    <property type="entry name" value="Leucine-rich repeat and calponin homology domain-containing protein 1 isoform 3"/>
    <property type="match status" value="1"/>
</dbReference>
<keyword evidence="7" id="KW-1185">Reference proteome</keyword>
<dbReference type="FunFam" id="1.10.418.10:FF:000021">
    <property type="entry name" value="Leucine-rich repeat and calponin homology domain-containing protein 1 isoform 3"/>
    <property type="match status" value="1"/>
</dbReference>
<dbReference type="PROSITE" id="PS51450">
    <property type="entry name" value="LRR"/>
    <property type="match status" value="2"/>
</dbReference>
<dbReference type="AlphaFoldDB" id="A0A7N8YE69"/>
<keyword evidence="3" id="KW-0175">Coiled coil</keyword>
<dbReference type="Pfam" id="PF00307">
    <property type="entry name" value="CH"/>
    <property type="match status" value="1"/>
</dbReference>
<evidence type="ECO:0000313" key="7">
    <source>
        <dbReference type="Proteomes" id="UP000261640"/>
    </source>
</evidence>
<dbReference type="InterPro" id="IPR032675">
    <property type="entry name" value="LRR_dom_sf"/>
</dbReference>
<protein>
    <submittedName>
        <fullName evidence="6">Leucine-rich repeats and calponin homology (CH) domain containing 1</fullName>
    </submittedName>
</protein>
<dbReference type="GeneTree" id="ENSGT00940000159528"/>
<evidence type="ECO:0000256" key="3">
    <source>
        <dbReference type="SAM" id="Coils"/>
    </source>
</evidence>
<proteinExistence type="predicted"/>
<feature type="region of interest" description="Disordered" evidence="4">
    <location>
        <begin position="1"/>
        <end position="34"/>
    </location>
</feature>
<reference evidence="6" key="2">
    <citation type="submission" date="2025-09" db="UniProtKB">
        <authorList>
            <consortium name="Ensembl"/>
        </authorList>
    </citation>
    <scope>IDENTIFICATION</scope>
</reference>
<reference evidence="6" key="1">
    <citation type="submission" date="2025-08" db="UniProtKB">
        <authorList>
            <consortium name="Ensembl"/>
        </authorList>
    </citation>
    <scope>IDENTIFICATION</scope>
</reference>
<sequence>MATLAPDSARPPLSQLGSPPSIQTHGGVGANLPPNRGLERALEEAAASGVLNLSSRKLKEFPRTAANHDLTDTVEADLSKNRLTDVPSEVCHLVALETLNLYHNCIRTIPDSVISLQSLTSLNLSRNQLGALPACLCSLPLRVLNASNNKLVSLPESIGQLRSLMELDISCNEITALPRHIGRLRALRELNVRRNLLCVLPEDLADLPLVKFDFSCNKVSTIPVCYRKMKQLQSLQLENNPLQSPPAQICIKGKVHIFKYLSIEACRSEKMPDPLYLPVMERLSLSRPTTCRSKQDSDSGVGSDNGDKRLSATEPSDEDSLSLNVPMSHITEEEGLSKDDSSEHISSLTGTHTHMNTHSHISRVCNSVLSVVLSVTVFMRSHKSLESVDPQFTMRRKMEQLREELELMEQLRDSIESRLKVVLPEDLGSSLMDGVVLCHLANHIRPRSVASIHVPSPAVPKLSMAKCRRNVENFLDACRKIGVPEDKLCLPHHILEEKGLVKVSITVQALVDEASSKHSLLT</sequence>
<dbReference type="InterPro" id="IPR003591">
    <property type="entry name" value="Leu-rich_rpt_typical-subtyp"/>
</dbReference>
<dbReference type="SMART" id="SM00364">
    <property type="entry name" value="LRR_BAC"/>
    <property type="match status" value="5"/>
</dbReference>
<evidence type="ECO:0000256" key="2">
    <source>
        <dbReference type="ARBA" id="ARBA00022737"/>
    </source>
</evidence>
<dbReference type="GO" id="GO:0005737">
    <property type="term" value="C:cytoplasm"/>
    <property type="evidence" value="ECO:0007669"/>
    <property type="project" value="TreeGrafter"/>
</dbReference>
<accession>A0A7N8YE69</accession>
<dbReference type="PANTHER" id="PTHR48051:SF38">
    <property type="entry name" value="LEUCINE RICH REPEATS AND CALPONIN HOMOLOGY DOMAIN CONTAINING 1"/>
    <property type="match status" value="1"/>
</dbReference>
<dbReference type="InterPro" id="IPR001715">
    <property type="entry name" value="CH_dom"/>
</dbReference>
<evidence type="ECO:0000313" key="6">
    <source>
        <dbReference type="Ensembl" id="ENSMAMP00000063793.1"/>
    </source>
</evidence>
<dbReference type="PROSITE" id="PS50021">
    <property type="entry name" value="CH"/>
    <property type="match status" value="1"/>
</dbReference>
<keyword evidence="2" id="KW-0677">Repeat</keyword>
<dbReference type="Gene3D" id="3.80.10.10">
    <property type="entry name" value="Ribonuclease Inhibitor"/>
    <property type="match status" value="1"/>
</dbReference>
<feature type="compositionally biased region" description="Basic and acidic residues" evidence="4">
    <location>
        <begin position="330"/>
        <end position="343"/>
    </location>
</feature>
<feature type="coiled-coil region" evidence="3">
    <location>
        <begin position="391"/>
        <end position="418"/>
    </location>
</feature>
<feature type="compositionally biased region" description="Polar residues" evidence="4">
    <location>
        <begin position="15"/>
        <end position="24"/>
    </location>
</feature>
<dbReference type="InterPro" id="IPR001611">
    <property type="entry name" value="Leu-rich_rpt"/>
</dbReference>
<evidence type="ECO:0000259" key="5">
    <source>
        <dbReference type="PROSITE" id="PS50021"/>
    </source>
</evidence>
<dbReference type="InterPro" id="IPR036872">
    <property type="entry name" value="CH_dom_sf"/>
</dbReference>
<dbReference type="SUPFAM" id="SSF47576">
    <property type="entry name" value="Calponin-homology domain, CH-domain"/>
    <property type="match status" value="1"/>
</dbReference>
<dbReference type="SMART" id="SM00033">
    <property type="entry name" value="CH"/>
    <property type="match status" value="1"/>
</dbReference>
<dbReference type="InterPro" id="IPR050216">
    <property type="entry name" value="LRR_domain-containing"/>
</dbReference>
<dbReference type="CDD" id="cd21271">
    <property type="entry name" value="CH_LRCH2"/>
    <property type="match status" value="1"/>
</dbReference>
<dbReference type="Proteomes" id="UP000261640">
    <property type="component" value="Unplaced"/>
</dbReference>
<organism evidence="6 7">
    <name type="scientific">Mastacembelus armatus</name>
    <name type="common">zig-zag eel</name>
    <dbReference type="NCBI Taxonomy" id="205130"/>
    <lineage>
        <taxon>Eukaryota</taxon>
        <taxon>Metazoa</taxon>
        <taxon>Chordata</taxon>
        <taxon>Craniata</taxon>
        <taxon>Vertebrata</taxon>
        <taxon>Euteleostomi</taxon>
        <taxon>Actinopterygii</taxon>
        <taxon>Neopterygii</taxon>
        <taxon>Teleostei</taxon>
        <taxon>Neoteleostei</taxon>
        <taxon>Acanthomorphata</taxon>
        <taxon>Anabantaria</taxon>
        <taxon>Synbranchiformes</taxon>
        <taxon>Mastacembelidae</taxon>
        <taxon>Mastacembelus</taxon>
    </lineage>
</organism>
<keyword evidence="1" id="KW-0433">Leucine-rich repeat</keyword>
<feature type="domain" description="Calponin-homology (CH)" evidence="5">
    <location>
        <begin position="401"/>
        <end position="515"/>
    </location>
</feature>
<dbReference type="PANTHER" id="PTHR48051">
    <property type="match status" value="1"/>
</dbReference>
<dbReference type="SMART" id="SM00369">
    <property type="entry name" value="LRR_TYP"/>
    <property type="match status" value="5"/>
</dbReference>
<evidence type="ECO:0000256" key="4">
    <source>
        <dbReference type="SAM" id="MobiDB-lite"/>
    </source>
</evidence>
<dbReference type="SUPFAM" id="SSF52058">
    <property type="entry name" value="L domain-like"/>
    <property type="match status" value="1"/>
</dbReference>
<feature type="compositionally biased region" description="Polar residues" evidence="4">
    <location>
        <begin position="344"/>
        <end position="353"/>
    </location>
</feature>
<dbReference type="Gene3D" id="1.10.418.10">
    <property type="entry name" value="Calponin-like domain"/>
    <property type="match status" value="1"/>
</dbReference>
<dbReference type="Pfam" id="PF13855">
    <property type="entry name" value="LRR_8"/>
    <property type="match status" value="2"/>
</dbReference>
<dbReference type="Ensembl" id="ENSMAMT00000048604.1">
    <property type="protein sequence ID" value="ENSMAMP00000063793.1"/>
    <property type="gene ID" value="ENSMAMG00000013668.2"/>
</dbReference>
<evidence type="ECO:0000256" key="1">
    <source>
        <dbReference type="ARBA" id="ARBA00022614"/>
    </source>
</evidence>
<name>A0A7N8YE69_9TELE</name>